<proteinExistence type="predicted"/>
<sequence length="205" mass="22813">MLPMQFHSFDRSVVVPVKKPPPGSLSVNTVGTPTTSGAVTAGSTPNIFAAATTTPKSMINTTGERWSALTVHTHMCCSIMHVVSCFLSFLELYVFYFIPNLASEIKNTLLSMTDTRRCVTTPFESYFSHNKAEKTQREPVLSADAFSVSSRLFLRERSRSIKTIQQVLNILAVDKSVNAPFKQVIQIKKSEKPLRYSIFFDPRAG</sequence>
<organism evidence="1 2">
    <name type="scientific">Liparis tanakae</name>
    <name type="common">Tanaka's snailfish</name>
    <dbReference type="NCBI Taxonomy" id="230148"/>
    <lineage>
        <taxon>Eukaryota</taxon>
        <taxon>Metazoa</taxon>
        <taxon>Chordata</taxon>
        <taxon>Craniata</taxon>
        <taxon>Vertebrata</taxon>
        <taxon>Euteleostomi</taxon>
        <taxon>Actinopterygii</taxon>
        <taxon>Neopterygii</taxon>
        <taxon>Teleostei</taxon>
        <taxon>Neoteleostei</taxon>
        <taxon>Acanthomorphata</taxon>
        <taxon>Eupercaria</taxon>
        <taxon>Perciformes</taxon>
        <taxon>Cottioidei</taxon>
        <taxon>Cottales</taxon>
        <taxon>Liparidae</taxon>
        <taxon>Liparis</taxon>
    </lineage>
</organism>
<accession>A0A4Z2GLJ1</accession>
<name>A0A4Z2GLJ1_9TELE</name>
<dbReference type="Proteomes" id="UP000314294">
    <property type="component" value="Unassembled WGS sequence"/>
</dbReference>
<protein>
    <submittedName>
        <fullName evidence="1">Neurobeachin</fullName>
    </submittedName>
</protein>
<dbReference type="AlphaFoldDB" id="A0A4Z2GLJ1"/>
<evidence type="ECO:0000313" key="1">
    <source>
        <dbReference type="EMBL" id="TNN54090.1"/>
    </source>
</evidence>
<gene>
    <name evidence="1" type="primary">NBEA_8</name>
    <name evidence="1" type="ORF">EYF80_035711</name>
</gene>
<keyword evidence="2" id="KW-1185">Reference proteome</keyword>
<reference evidence="1 2" key="1">
    <citation type="submission" date="2019-03" db="EMBL/GenBank/DDBJ databases">
        <title>First draft genome of Liparis tanakae, snailfish: a comprehensive survey of snailfish specific genes.</title>
        <authorList>
            <person name="Kim W."/>
            <person name="Song I."/>
            <person name="Jeong J.-H."/>
            <person name="Kim D."/>
            <person name="Kim S."/>
            <person name="Ryu S."/>
            <person name="Song J.Y."/>
            <person name="Lee S.K."/>
        </authorList>
    </citation>
    <scope>NUCLEOTIDE SEQUENCE [LARGE SCALE GENOMIC DNA]</scope>
    <source>
        <tissue evidence="1">Muscle</tissue>
    </source>
</reference>
<comment type="caution">
    <text evidence="1">The sequence shown here is derived from an EMBL/GenBank/DDBJ whole genome shotgun (WGS) entry which is preliminary data.</text>
</comment>
<dbReference type="EMBL" id="SRLO01000496">
    <property type="protein sequence ID" value="TNN54090.1"/>
    <property type="molecule type" value="Genomic_DNA"/>
</dbReference>
<evidence type="ECO:0000313" key="2">
    <source>
        <dbReference type="Proteomes" id="UP000314294"/>
    </source>
</evidence>